<name>A0A3D4VAQ4_9BACT</name>
<dbReference type="Pfam" id="PF02737">
    <property type="entry name" value="3HCDH_N"/>
    <property type="match status" value="1"/>
</dbReference>
<accession>A0A3D4VAQ4</accession>
<dbReference type="GO" id="GO:0070403">
    <property type="term" value="F:NAD+ binding"/>
    <property type="evidence" value="ECO:0007669"/>
    <property type="project" value="InterPro"/>
</dbReference>
<dbReference type="PROSITE" id="PS51257">
    <property type="entry name" value="PROKAR_LIPOPROTEIN"/>
    <property type="match status" value="1"/>
</dbReference>
<dbReference type="GO" id="GO:0003857">
    <property type="term" value="F:(3S)-3-hydroxyacyl-CoA dehydrogenase (NAD+) activity"/>
    <property type="evidence" value="ECO:0007669"/>
    <property type="project" value="UniProtKB-EC"/>
</dbReference>
<keyword evidence="3" id="KW-0442">Lipid degradation</keyword>
<dbReference type="InterPro" id="IPR001753">
    <property type="entry name" value="Enoyl-CoA_hydra/iso"/>
</dbReference>
<keyword evidence="8" id="KW-0732">Signal</keyword>
<dbReference type="InterPro" id="IPR036291">
    <property type="entry name" value="NAD(P)-bd_dom_sf"/>
</dbReference>
<feature type="chain" id="PRO_5017546106" evidence="8">
    <location>
        <begin position="23"/>
        <end position="770"/>
    </location>
</feature>
<dbReference type="CDD" id="cd06558">
    <property type="entry name" value="crotonase-like"/>
    <property type="match status" value="1"/>
</dbReference>
<dbReference type="InterPro" id="IPR029045">
    <property type="entry name" value="ClpP/crotonase-like_dom_sf"/>
</dbReference>
<dbReference type="SUPFAM" id="SSF51735">
    <property type="entry name" value="NAD(P)-binding Rossmann-fold domains"/>
    <property type="match status" value="1"/>
</dbReference>
<dbReference type="SUPFAM" id="SSF48179">
    <property type="entry name" value="6-phosphogluconate dehydrogenase C-terminal domain-like"/>
    <property type="match status" value="2"/>
</dbReference>
<evidence type="ECO:0000256" key="6">
    <source>
        <dbReference type="ARBA" id="ARBA00023098"/>
    </source>
</evidence>
<comment type="caution">
    <text evidence="11">The sequence shown here is derived from an EMBL/GenBank/DDBJ whole genome shotgun (WGS) entry which is preliminary data.</text>
</comment>
<evidence type="ECO:0000259" key="10">
    <source>
        <dbReference type="Pfam" id="PF02737"/>
    </source>
</evidence>
<sequence>MRVTTVGVVGAGAMGSGIAALAASAGCRVVLLDIPGDTDPTSPNRSAPARNGLQKAIKSKPASFMETAAAARVRTGNTEDHLAWLAECDWICEAIIEQPAPKQQLFTRIEALMKPTAIVSSNTSGIPMAVLLEGRSEKFRRRFLGTHFFNPPRYMHLLEIIPTPETDPAVIGAMREFAERTLGKGIVIAKDVPGFIANRLGVYGMVATMRRMQEHGLTIDEVDGLTGSLIGRARTATFRTGDLSGLDVLAHVTKGIGAATGEDFALPGWMLTDLVATGKLGDKTGGGFYQKTKTGTLTYDWKTSQYVPQQRLEGGDIGQAIRLPIAQRLPAAKAVPGAQGAFLRDHLVDAAHYTLTLASQLGYDLVAIDRAMEWGYGWEAGPFQVMDALGLDWLREEFRAHGLDIPALLDLAQGSFYKNGEYLTFEGTYEPVPAIPGRISLAGLAQSGRVLEDNGLSRLIDLGDGVACFEFRSKMNSLGAGVLEGLEKSLRKIEKLGFNGLVIGNEDARAFSVGADLSLVSFAISAGAWDDIAVSCKAFQDAVMSIRRAPFPVVVAPAGMTLGGGAEFTLHADAVQAHAETYMGLVEAGVGLIPGGGGTKELLVRFTGELQQYEEVDLFAAVKRAFKLIAFATTSTSAPEAKALGFLSSRDRISMNRDHQIADAKRRVLDLAPGYLPPIERTVRALGREGLGNLEYALWAAKEAGQASAHDVRVGRAAAYVLCGGDGAARDVTEQDLLDLEREQFMSLLGTKETQERIAYTLKTGKPLRN</sequence>
<dbReference type="Pfam" id="PF00725">
    <property type="entry name" value="3HCDH"/>
    <property type="match status" value="1"/>
</dbReference>
<dbReference type="InterPro" id="IPR006108">
    <property type="entry name" value="3HC_DH_C"/>
</dbReference>
<dbReference type="InterPro" id="IPR008927">
    <property type="entry name" value="6-PGluconate_DH-like_C_sf"/>
</dbReference>
<comment type="pathway">
    <text evidence="1">Lipid metabolism; fatty acid beta-oxidation.</text>
</comment>
<feature type="domain" description="3-hydroxyacyl-CoA dehydrogenase NAD binding" evidence="10">
    <location>
        <begin position="5"/>
        <end position="191"/>
    </location>
</feature>
<dbReference type="Proteomes" id="UP000264071">
    <property type="component" value="Unassembled WGS sequence"/>
</dbReference>
<keyword evidence="5" id="KW-0520">NAD</keyword>
<dbReference type="PANTHER" id="PTHR48075">
    <property type="entry name" value="3-HYDROXYACYL-COA DEHYDROGENASE FAMILY PROTEIN"/>
    <property type="match status" value="1"/>
</dbReference>
<evidence type="ECO:0000256" key="5">
    <source>
        <dbReference type="ARBA" id="ARBA00023027"/>
    </source>
</evidence>
<evidence type="ECO:0000256" key="7">
    <source>
        <dbReference type="ARBA" id="ARBA00049556"/>
    </source>
</evidence>
<dbReference type="EMBL" id="DPIY01000010">
    <property type="protein sequence ID" value="HCT58193.1"/>
    <property type="molecule type" value="Genomic_DNA"/>
</dbReference>
<evidence type="ECO:0000259" key="9">
    <source>
        <dbReference type="Pfam" id="PF00725"/>
    </source>
</evidence>
<feature type="signal peptide" evidence="8">
    <location>
        <begin position="1"/>
        <end position="22"/>
    </location>
</feature>
<dbReference type="Gene3D" id="1.10.1040.50">
    <property type="match status" value="1"/>
</dbReference>
<evidence type="ECO:0000313" key="11">
    <source>
        <dbReference type="EMBL" id="HCT58193.1"/>
    </source>
</evidence>
<keyword evidence="4" id="KW-0560">Oxidoreductase</keyword>
<dbReference type="GO" id="GO:0006635">
    <property type="term" value="P:fatty acid beta-oxidation"/>
    <property type="evidence" value="ECO:0007669"/>
    <property type="project" value="UniProtKB-UniPathway"/>
</dbReference>
<dbReference type="SUPFAM" id="SSF52096">
    <property type="entry name" value="ClpP/crotonase"/>
    <property type="match status" value="1"/>
</dbReference>
<dbReference type="UniPathway" id="UPA00659"/>
<evidence type="ECO:0000256" key="1">
    <source>
        <dbReference type="ARBA" id="ARBA00005005"/>
    </source>
</evidence>
<dbReference type="Pfam" id="PF00378">
    <property type="entry name" value="ECH_1"/>
    <property type="match status" value="1"/>
</dbReference>
<evidence type="ECO:0000256" key="4">
    <source>
        <dbReference type="ARBA" id="ARBA00023002"/>
    </source>
</evidence>
<keyword evidence="2" id="KW-0276">Fatty acid metabolism</keyword>
<evidence type="ECO:0000313" key="12">
    <source>
        <dbReference type="Proteomes" id="UP000264071"/>
    </source>
</evidence>
<evidence type="ECO:0000256" key="3">
    <source>
        <dbReference type="ARBA" id="ARBA00022963"/>
    </source>
</evidence>
<evidence type="ECO:0000256" key="8">
    <source>
        <dbReference type="SAM" id="SignalP"/>
    </source>
</evidence>
<keyword evidence="6" id="KW-0443">Lipid metabolism</keyword>
<comment type="catalytic activity">
    <reaction evidence="7">
        <text>a (3S)-3-hydroxyacyl-CoA + NAD(+) = a 3-oxoacyl-CoA + NADH + H(+)</text>
        <dbReference type="Rhea" id="RHEA:22432"/>
        <dbReference type="ChEBI" id="CHEBI:15378"/>
        <dbReference type="ChEBI" id="CHEBI:57318"/>
        <dbReference type="ChEBI" id="CHEBI:57540"/>
        <dbReference type="ChEBI" id="CHEBI:57945"/>
        <dbReference type="ChEBI" id="CHEBI:90726"/>
        <dbReference type="EC" id="1.1.1.35"/>
    </reaction>
</comment>
<dbReference type="AlphaFoldDB" id="A0A3D4VAQ4"/>
<dbReference type="Gene3D" id="3.90.226.10">
    <property type="entry name" value="2-enoyl-CoA Hydratase, Chain A, domain 1"/>
    <property type="match status" value="1"/>
</dbReference>
<proteinExistence type="predicted"/>
<gene>
    <name evidence="11" type="ORF">DGD08_13390</name>
</gene>
<dbReference type="Gene3D" id="3.40.50.720">
    <property type="entry name" value="NAD(P)-binding Rossmann-like Domain"/>
    <property type="match status" value="1"/>
</dbReference>
<dbReference type="InterPro" id="IPR006176">
    <property type="entry name" value="3-OHacyl-CoA_DH_NAD-bd"/>
</dbReference>
<protein>
    <submittedName>
        <fullName evidence="11">3-hydroxyacyl-CoA dehydrogenase</fullName>
    </submittedName>
</protein>
<organism evidence="11 12">
    <name type="scientific">Gemmatimonas aurantiaca</name>
    <dbReference type="NCBI Taxonomy" id="173480"/>
    <lineage>
        <taxon>Bacteria</taxon>
        <taxon>Pseudomonadati</taxon>
        <taxon>Gemmatimonadota</taxon>
        <taxon>Gemmatimonadia</taxon>
        <taxon>Gemmatimonadales</taxon>
        <taxon>Gemmatimonadaceae</taxon>
        <taxon>Gemmatimonas</taxon>
    </lineage>
</organism>
<reference evidence="11 12" key="1">
    <citation type="journal article" date="2018" name="Nat. Biotechnol.">
        <title>A standardized bacterial taxonomy based on genome phylogeny substantially revises the tree of life.</title>
        <authorList>
            <person name="Parks D.H."/>
            <person name="Chuvochina M."/>
            <person name="Waite D.W."/>
            <person name="Rinke C."/>
            <person name="Skarshewski A."/>
            <person name="Chaumeil P.A."/>
            <person name="Hugenholtz P."/>
        </authorList>
    </citation>
    <scope>NUCLEOTIDE SEQUENCE [LARGE SCALE GENOMIC DNA]</scope>
    <source>
        <strain evidence="11">UBA8844</strain>
    </source>
</reference>
<evidence type="ECO:0000256" key="2">
    <source>
        <dbReference type="ARBA" id="ARBA00022832"/>
    </source>
</evidence>
<feature type="domain" description="3-hydroxyacyl-CoA dehydrogenase C-terminal" evidence="9">
    <location>
        <begin position="194"/>
        <end position="290"/>
    </location>
</feature>
<dbReference type="OMA" id="CHFANIG"/>
<dbReference type="PANTHER" id="PTHR48075:SF7">
    <property type="entry name" value="3-HYDROXYACYL-COA DEHYDROGENASE-RELATED"/>
    <property type="match status" value="1"/>
</dbReference>